<dbReference type="GO" id="GO:0016787">
    <property type="term" value="F:hydrolase activity"/>
    <property type="evidence" value="ECO:0007669"/>
    <property type="project" value="UniProtKB-KW"/>
</dbReference>
<dbReference type="AlphaFoldDB" id="A0A0R3LD80"/>
<dbReference type="STRING" id="1518501.CQ10_01850"/>
<comment type="similarity">
    <text evidence="4">Belongs to the cyclic nucleotide phosphodiesterase class-III family.</text>
</comment>
<keyword evidence="3" id="KW-0408">Iron</keyword>
<dbReference type="Gene3D" id="3.30.450.40">
    <property type="match status" value="1"/>
</dbReference>
<dbReference type="Proteomes" id="UP000051913">
    <property type="component" value="Unassembled WGS sequence"/>
</dbReference>
<evidence type="ECO:0000313" key="8">
    <source>
        <dbReference type="Proteomes" id="UP000051913"/>
    </source>
</evidence>
<evidence type="ECO:0000256" key="2">
    <source>
        <dbReference type="ARBA" id="ARBA00022801"/>
    </source>
</evidence>
<evidence type="ECO:0000313" key="7">
    <source>
        <dbReference type="EMBL" id="KRR03750.1"/>
    </source>
</evidence>
<feature type="domain" description="Calcineurin-like phosphoesterase" evidence="6">
    <location>
        <begin position="3"/>
        <end position="91"/>
    </location>
</feature>
<dbReference type="InterPro" id="IPR029052">
    <property type="entry name" value="Metallo-depent_PP-like"/>
</dbReference>
<dbReference type="RefSeq" id="WP_057852558.1">
    <property type="nucleotide sequence ID" value="NZ_LLXX01000134.1"/>
</dbReference>
<dbReference type="SUPFAM" id="SSF56300">
    <property type="entry name" value="Metallo-dependent phosphatases"/>
    <property type="match status" value="1"/>
</dbReference>
<feature type="region of interest" description="Disordered" evidence="5">
    <location>
        <begin position="559"/>
        <end position="578"/>
    </location>
</feature>
<sequence length="843" mass="94424">MARIAHISDIHFGTTFNFEIWNKTKDEIIGLRPRTIIVSGDFTDDPDPLLLLAAKSELEDVCTACGPGTEFFIVPGNHDLLDLGNIFHPRSAKKFDHVMFHDTTNLRKNLESGLGFKLGLNRETLRWAKFPRFRRMRPRNWLWVETWSGKCDGRLQSCDYRRAGKRWPTHSIHDQTLITCLDSNNPVLRQFVFATGAIARNQIDRINAPGLLESCPCCGARTNGANADNGILLRIAVLHHHPMPIAVRDKSLDNQDAEARLEPFLILKNGGDLIHELQRQRFDLILHGHKHRPQFARVELRADDPERYPILVLAGGSTAKRDEAPSDNTLRDIATEANGRLKVRTFQQGNWQEDRDYREPLEVLKRRAFARAVERTKISAKEWTSDIVIDAVGHLRSLDKTSELRVRSRDMILPGIVSSVDLALHDTRLDVQVEGNSSVSLCWRDDSGENYPLGTPKLPADCCYWVNFQEPLRIGAEPLTYAIREAAANSIAMSQWEIEERAGRRGGAGNPDYGYEEVGSHISYPVEKLIVRVEFPPQLDGITPKLRCRRHPATPNFPLRYLPEQRPRRGQPQPTLLTDDDLANEEARVLTYEAHKRTWVLEIDQPVPGYAYSLQWRVPDTRANKKVCDRTLAYRDMLARLHNRSCGGDVVQSCQDRFNRLARNLMLRFHAGFDNQEQQTAFLMLYDSNNLCLQPALTSGPVPRGSYEVPLGGGVAGAAFLQRQIIAWKNDPNSKSLIKPPSSGALNSHWVLALPVFHQGGPDATGKELDTEPGAVLGVITLGSSSAASKISDCEPNEDDPTDKSGEEIGQEAQKLAQECVFDILNIIGKAGGNTDPVAPTVP</sequence>
<evidence type="ECO:0000256" key="1">
    <source>
        <dbReference type="ARBA" id="ARBA00022723"/>
    </source>
</evidence>
<evidence type="ECO:0000256" key="5">
    <source>
        <dbReference type="SAM" id="MobiDB-lite"/>
    </source>
</evidence>
<dbReference type="GO" id="GO:0046872">
    <property type="term" value="F:metal ion binding"/>
    <property type="evidence" value="ECO:0007669"/>
    <property type="project" value="UniProtKB-KW"/>
</dbReference>
<dbReference type="EMBL" id="LLXX01000134">
    <property type="protein sequence ID" value="KRR03750.1"/>
    <property type="molecule type" value="Genomic_DNA"/>
</dbReference>
<dbReference type="InterPro" id="IPR050884">
    <property type="entry name" value="CNP_phosphodiesterase-III"/>
</dbReference>
<dbReference type="InterPro" id="IPR004843">
    <property type="entry name" value="Calcineurin-like_PHP"/>
</dbReference>
<reference evidence="7 8" key="1">
    <citation type="submission" date="2014-03" db="EMBL/GenBank/DDBJ databases">
        <title>Bradyrhizobium valentinum sp. nov., isolated from effective nodules of Lupinus mariae-josephae, a lupine endemic of basic-lime soils in Eastern Spain.</title>
        <authorList>
            <person name="Duran D."/>
            <person name="Rey L."/>
            <person name="Navarro A."/>
            <person name="Busquets A."/>
            <person name="Imperial J."/>
            <person name="Ruiz-Argueso T."/>
        </authorList>
    </citation>
    <scope>NUCLEOTIDE SEQUENCE [LARGE SCALE GENOMIC DNA]</scope>
    <source>
        <strain evidence="7 8">LmjM3</strain>
    </source>
</reference>
<evidence type="ECO:0000256" key="4">
    <source>
        <dbReference type="ARBA" id="ARBA00025742"/>
    </source>
</evidence>
<evidence type="ECO:0000256" key="3">
    <source>
        <dbReference type="ARBA" id="ARBA00023004"/>
    </source>
</evidence>
<gene>
    <name evidence="7" type="ORF">CP49_20110</name>
</gene>
<dbReference type="PANTHER" id="PTHR42988">
    <property type="entry name" value="PHOSPHOHYDROLASE"/>
    <property type="match status" value="1"/>
</dbReference>
<dbReference type="OrthoDB" id="651281at2"/>
<comment type="caution">
    <text evidence="7">The sequence shown here is derived from an EMBL/GenBank/DDBJ whole genome shotgun (WGS) entry which is preliminary data.</text>
</comment>
<proteinExistence type="inferred from homology"/>
<keyword evidence="2" id="KW-0378">Hydrolase</keyword>
<dbReference type="Pfam" id="PF00149">
    <property type="entry name" value="Metallophos"/>
    <property type="match status" value="1"/>
</dbReference>
<keyword evidence="8" id="KW-1185">Reference proteome</keyword>
<feature type="region of interest" description="Disordered" evidence="5">
    <location>
        <begin position="788"/>
        <end position="812"/>
    </location>
</feature>
<dbReference type="Gene3D" id="3.60.21.10">
    <property type="match status" value="1"/>
</dbReference>
<protein>
    <recommendedName>
        <fullName evidence="6">Calcineurin-like phosphoesterase domain-containing protein</fullName>
    </recommendedName>
</protein>
<dbReference type="PANTHER" id="PTHR42988:SF2">
    <property type="entry name" value="CYCLIC NUCLEOTIDE PHOSPHODIESTERASE CBUA0032-RELATED"/>
    <property type="match status" value="1"/>
</dbReference>
<organism evidence="7 8">
    <name type="scientific">Bradyrhizobium valentinum</name>
    <dbReference type="NCBI Taxonomy" id="1518501"/>
    <lineage>
        <taxon>Bacteria</taxon>
        <taxon>Pseudomonadati</taxon>
        <taxon>Pseudomonadota</taxon>
        <taxon>Alphaproteobacteria</taxon>
        <taxon>Hyphomicrobiales</taxon>
        <taxon>Nitrobacteraceae</taxon>
        <taxon>Bradyrhizobium</taxon>
    </lineage>
</organism>
<dbReference type="InterPro" id="IPR029016">
    <property type="entry name" value="GAF-like_dom_sf"/>
</dbReference>
<name>A0A0R3LD80_9BRAD</name>
<evidence type="ECO:0000259" key="6">
    <source>
        <dbReference type="Pfam" id="PF00149"/>
    </source>
</evidence>
<accession>A0A0R3LD80</accession>
<keyword evidence="1" id="KW-0479">Metal-binding</keyword>
<dbReference type="SUPFAM" id="SSF55781">
    <property type="entry name" value="GAF domain-like"/>
    <property type="match status" value="1"/>
</dbReference>